<feature type="domain" description="Insertion element IS150 protein InsJ-like helix-turn-helix" evidence="2">
    <location>
        <begin position="9"/>
        <end position="52"/>
    </location>
</feature>
<reference evidence="3" key="2">
    <citation type="submission" date="2021-09" db="EMBL/GenBank/DDBJ databases">
        <authorList>
            <person name="Gilroy R."/>
        </authorList>
    </citation>
    <scope>NUCLEOTIDE SEQUENCE</scope>
    <source>
        <strain evidence="3">6019</strain>
    </source>
</reference>
<dbReference type="Gene3D" id="1.10.10.10">
    <property type="entry name" value="Winged helix-like DNA-binding domain superfamily/Winged helix DNA-binding domain"/>
    <property type="match status" value="1"/>
</dbReference>
<feature type="non-terminal residue" evidence="3">
    <location>
        <position position="100"/>
    </location>
</feature>
<dbReference type="Proteomes" id="UP000763505">
    <property type="component" value="Unassembled WGS sequence"/>
</dbReference>
<proteinExistence type="inferred from homology"/>
<dbReference type="SUPFAM" id="SSF48295">
    <property type="entry name" value="TrpR-like"/>
    <property type="match status" value="2"/>
</dbReference>
<dbReference type="PANTHER" id="PTHR33795:SF1">
    <property type="entry name" value="INSERTION ELEMENT IS150 PROTEIN INSJ"/>
    <property type="match status" value="1"/>
</dbReference>
<organism evidence="3 4">
    <name type="scientific">Aliicoccus persicus</name>
    <dbReference type="NCBI Taxonomy" id="930138"/>
    <lineage>
        <taxon>Bacteria</taxon>
        <taxon>Bacillati</taxon>
        <taxon>Bacillota</taxon>
        <taxon>Bacilli</taxon>
        <taxon>Bacillales</taxon>
        <taxon>Staphylococcaceae</taxon>
        <taxon>Aliicoccus</taxon>
    </lineage>
</organism>
<dbReference type="EMBL" id="DYYI01000005">
    <property type="protein sequence ID" value="HJE18820.1"/>
    <property type="molecule type" value="Genomic_DNA"/>
</dbReference>
<comment type="similarity">
    <text evidence="1">Belongs to the IS150/IS1296 orfA family.</text>
</comment>
<protein>
    <submittedName>
        <fullName evidence="3">Helix-turn-helix domain-containing protein</fullName>
    </submittedName>
</protein>
<evidence type="ECO:0000259" key="2">
    <source>
        <dbReference type="Pfam" id="PF13518"/>
    </source>
</evidence>
<dbReference type="Pfam" id="PF13518">
    <property type="entry name" value="HTH_28"/>
    <property type="match status" value="1"/>
</dbReference>
<dbReference type="AlphaFoldDB" id="A0A921B4M2"/>
<dbReference type="GO" id="GO:0043565">
    <property type="term" value="F:sequence-specific DNA binding"/>
    <property type="evidence" value="ECO:0007669"/>
    <property type="project" value="InterPro"/>
</dbReference>
<comment type="caution">
    <text evidence="3">The sequence shown here is derived from an EMBL/GenBank/DDBJ whole genome shotgun (WGS) entry which is preliminary data.</text>
</comment>
<evidence type="ECO:0000313" key="3">
    <source>
        <dbReference type="EMBL" id="HJE18820.1"/>
    </source>
</evidence>
<gene>
    <name evidence="3" type="ORF">K8V35_00515</name>
</gene>
<dbReference type="PANTHER" id="PTHR33795">
    <property type="entry name" value="INSERTION ELEMENT IS150 PROTEIN INSJ"/>
    <property type="match status" value="1"/>
</dbReference>
<name>A0A921B4M2_9STAP</name>
<dbReference type="InterPro" id="IPR055247">
    <property type="entry name" value="InsJ-like_HTH"/>
</dbReference>
<reference evidence="3" key="1">
    <citation type="journal article" date="2021" name="PeerJ">
        <title>Extensive microbial diversity within the chicken gut microbiome revealed by metagenomics and culture.</title>
        <authorList>
            <person name="Gilroy R."/>
            <person name="Ravi A."/>
            <person name="Getino M."/>
            <person name="Pursley I."/>
            <person name="Horton D.L."/>
            <person name="Alikhan N.F."/>
            <person name="Baker D."/>
            <person name="Gharbi K."/>
            <person name="Hall N."/>
            <person name="Watson M."/>
            <person name="Adriaenssens E.M."/>
            <person name="Foster-Nyarko E."/>
            <person name="Jarju S."/>
            <person name="Secka A."/>
            <person name="Antonio M."/>
            <person name="Oren A."/>
            <person name="Chaudhuri R.R."/>
            <person name="La Ragione R."/>
            <person name="Hildebrand F."/>
            <person name="Pallen M.J."/>
        </authorList>
    </citation>
    <scope>NUCLEOTIDE SEQUENCE</scope>
    <source>
        <strain evidence="3">6019</strain>
    </source>
</reference>
<sequence length="100" mass="11664">MARHRSFEEKIQIVDYYLSHGDLEGTAEKFEVGASTLQDWARKYLNHGEESLFVRTQHMSYSSDFKQMVAHEYLQGDDSYQTLALKYNIPAGTTVRKWVL</sequence>
<accession>A0A921B4M2</accession>
<evidence type="ECO:0000256" key="1">
    <source>
        <dbReference type="ARBA" id="ARBA00038232"/>
    </source>
</evidence>
<evidence type="ECO:0000313" key="4">
    <source>
        <dbReference type="Proteomes" id="UP000763505"/>
    </source>
</evidence>
<dbReference type="InterPro" id="IPR036388">
    <property type="entry name" value="WH-like_DNA-bd_sf"/>
</dbReference>
<dbReference type="InterPro" id="IPR052057">
    <property type="entry name" value="IS150/IS1296_orfA-like"/>
</dbReference>
<dbReference type="InterPro" id="IPR010921">
    <property type="entry name" value="Trp_repressor/repl_initiator"/>
</dbReference>